<dbReference type="InterPro" id="IPR013324">
    <property type="entry name" value="RNA_pol_sigma_r3/r4-like"/>
</dbReference>
<comment type="similarity">
    <text evidence="1">Belongs to the sigma-70 factor family. ECF subfamily.</text>
</comment>
<evidence type="ECO:0000256" key="1">
    <source>
        <dbReference type="ARBA" id="ARBA00010641"/>
    </source>
</evidence>
<evidence type="ECO:0000259" key="5">
    <source>
        <dbReference type="Pfam" id="PF04542"/>
    </source>
</evidence>
<dbReference type="SUPFAM" id="SSF88946">
    <property type="entry name" value="Sigma2 domain of RNA polymerase sigma factors"/>
    <property type="match status" value="1"/>
</dbReference>
<dbReference type="PANTHER" id="PTHR43133:SF51">
    <property type="entry name" value="RNA POLYMERASE SIGMA FACTOR"/>
    <property type="match status" value="1"/>
</dbReference>
<evidence type="ECO:0000313" key="8">
    <source>
        <dbReference type="Proteomes" id="UP000682811"/>
    </source>
</evidence>
<dbReference type="Pfam" id="PF04542">
    <property type="entry name" value="Sigma70_r2"/>
    <property type="match status" value="1"/>
</dbReference>
<sequence>MDSQQEADLIRRIIDHDKQLFSALVDRYKHKVYGVIRGMGADHQDAQDLAQETFIRMYRFLPRYQEGSSLSAWVYTIAVNVTKDFLRKRRPIPVDVVEGMEETDKGITPEQSVLEKEMKRDIYRHLKCLPENYRLVLLLKYTNELSYEEIIKITGFSMGQVRNALHRGKRRLKKELENKGELAYEIFF</sequence>
<dbReference type="GO" id="GO:0003677">
    <property type="term" value="F:DNA binding"/>
    <property type="evidence" value="ECO:0007669"/>
    <property type="project" value="InterPro"/>
</dbReference>
<dbReference type="InterPro" id="IPR014284">
    <property type="entry name" value="RNA_pol_sigma-70_dom"/>
</dbReference>
<proteinExistence type="inferred from homology"/>
<gene>
    <name evidence="7" type="ORF">J34TS1_56670</name>
</gene>
<accession>A0A919YME8</accession>
<dbReference type="InterPro" id="IPR007627">
    <property type="entry name" value="RNA_pol_sigma70_r2"/>
</dbReference>
<evidence type="ECO:0008006" key="9">
    <source>
        <dbReference type="Google" id="ProtNLM"/>
    </source>
</evidence>
<dbReference type="InterPro" id="IPR036388">
    <property type="entry name" value="WH-like_DNA-bd_sf"/>
</dbReference>
<feature type="domain" description="RNA polymerase sigma-70 region 2" evidence="5">
    <location>
        <begin position="24"/>
        <end position="90"/>
    </location>
</feature>
<dbReference type="NCBIfam" id="TIGR02937">
    <property type="entry name" value="sigma70-ECF"/>
    <property type="match status" value="1"/>
</dbReference>
<dbReference type="PANTHER" id="PTHR43133">
    <property type="entry name" value="RNA POLYMERASE ECF-TYPE SIGMA FACTO"/>
    <property type="match status" value="1"/>
</dbReference>
<keyword evidence="4" id="KW-0804">Transcription</keyword>
<feature type="domain" description="RNA polymerase sigma factor 70 region 4 type 2" evidence="6">
    <location>
        <begin position="121"/>
        <end position="172"/>
    </location>
</feature>
<dbReference type="GO" id="GO:0006352">
    <property type="term" value="P:DNA-templated transcription initiation"/>
    <property type="evidence" value="ECO:0007669"/>
    <property type="project" value="InterPro"/>
</dbReference>
<name>A0A919YME8_9BACL</name>
<dbReference type="Proteomes" id="UP000682811">
    <property type="component" value="Unassembled WGS sequence"/>
</dbReference>
<keyword evidence="2" id="KW-0805">Transcription regulation</keyword>
<organism evidence="7 8">
    <name type="scientific">Paenibacillus azoreducens</name>
    <dbReference type="NCBI Taxonomy" id="116718"/>
    <lineage>
        <taxon>Bacteria</taxon>
        <taxon>Bacillati</taxon>
        <taxon>Bacillota</taxon>
        <taxon>Bacilli</taxon>
        <taxon>Bacillales</taxon>
        <taxon>Paenibacillaceae</taxon>
        <taxon>Paenibacillus</taxon>
    </lineage>
</organism>
<reference evidence="7 8" key="1">
    <citation type="submission" date="2021-03" db="EMBL/GenBank/DDBJ databases">
        <title>Antimicrobial resistance genes in bacteria isolated from Japanese honey, and their potential for conferring macrolide and lincosamide resistance in the American foulbrood pathogen Paenibacillus larvae.</title>
        <authorList>
            <person name="Okamoto M."/>
            <person name="Kumagai M."/>
            <person name="Kanamori H."/>
            <person name="Takamatsu D."/>
        </authorList>
    </citation>
    <scope>NUCLEOTIDE SEQUENCE [LARGE SCALE GENOMIC DNA]</scope>
    <source>
        <strain evidence="7 8">J34TS1</strain>
    </source>
</reference>
<keyword evidence="3" id="KW-0731">Sigma factor</keyword>
<dbReference type="SUPFAM" id="SSF88659">
    <property type="entry name" value="Sigma3 and sigma4 domains of RNA polymerase sigma factors"/>
    <property type="match status" value="1"/>
</dbReference>
<dbReference type="GO" id="GO:0016987">
    <property type="term" value="F:sigma factor activity"/>
    <property type="evidence" value="ECO:0007669"/>
    <property type="project" value="UniProtKB-KW"/>
</dbReference>
<evidence type="ECO:0000313" key="7">
    <source>
        <dbReference type="EMBL" id="GIO50902.1"/>
    </source>
</evidence>
<dbReference type="Gene3D" id="1.10.1740.10">
    <property type="match status" value="1"/>
</dbReference>
<dbReference type="AlphaFoldDB" id="A0A919YME8"/>
<evidence type="ECO:0000256" key="2">
    <source>
        <dbReference type="ARBA" id="ARBA00023015"/>
    </source>
</evidence>
<dbReference type="InterPro" id="IPR039425">
    <property type="entry name" value="RNA_pol_sigma-70-like"/>
</dbReference>
<dbReference type="InterPro" id="IPR013325">
    <property type="entry name" value="RNA_pol_sigma_r2"/>
</dbReference>
<dbReference type="Gene3D" id="1.10.10.10">
    <property type="entry name" value="Winged helix-like DNA-binding domain superfamily/Winged helix DNA-binding domain"/>
    <property type="match status" value="1"/>
</dbReference>
<dbReference type="Pfam" id="PF08281">
    <property type="entry name" value="Sigma70_r4_2"/>
    <property type="match status" value="1"/>
</dbReference>
<dbReference type="RefSeq" id="WP_212980989.1">
    <property type="nucleotide sequence ID" value="NZ_AP025343.1"/>
</dbReference>
<keyword evidence="8" id="KW-1185">Reference proteome</keyword>
<dbReference type="InterPro" id="IPR013249">
    <property type="entry name" value="RNA_pol_sigma70_r4_t2"/>
</dbReference>
<comment type="caution">
    <text evidence="7">The sequence shown here is derived from an EMBL/GenBank/DDBJ whole genome shotgun (WGS) entry which is preliminary data.</text>
</comment>
<protein>
    <recommendedName>
        <fullName evidence="9">RNA polymerase subunit sigma-24</fullName>
    </recommendedName>
</protein>
<evidence type="ECO:0000259" key="6">
    <source>
        <dbReference type="Pfam" id="PF08281"/>
    </source>
</evidence>
<evidence type="ECO:0000256" key="3">
    <source>
        <dbReference type="ARBA" id="ARBA00023082"/>
    </source>
</evidence>
<dbReference type="EMBL" id="BORT01000040">
    <property type="protein sequence ID" value="GIO50902.1"/>
    <property type="molecule type" value="Genomic_DNA"/>
</dbReference>
<evidence type="ECO:0000256" key="4">
    <source>
        <dbReference type="ARBA" id="ARBA00023163"/>
    </source>
</evidence>
<dbReference type="CDD" id="cd06171">
    <property type="entry name" value="Sigma70_r4"/>
    <property type="match status" value="1"/>
</dbReference>